<proteinExistence type="predicted"/>
<evidence type="ECO:0008006" key="5">
    <source>
        <dbReference type="Google" id="ProtNLM"/>
    </source>
</evidence>
<keyword evidence="2" id="KW-1133">Transmembrane helix</keyword>
<feature type="region of interest" description="Disordered" evidence="1">
    <location>
        <begin position="1066"/>
        <end position="1110"/>
    </location>
</feature>
<feature type="transmembrane region" description="Helical" evidence="2">
    <location>
        <begin position="1117"/>
        <end position="1141"/>
    </location>
</feature>
<keyword evidence="2" id="KW-0472">Membrane</keyword>
<feature type="compositionally biased region" description="Low complexity" evidence="1">
    <location>
        <begin position="1423"/>
        <end position="1442"/>
    </location>
</feature>
<feature type="region of interest" description="Disordered" evidence="1">
    <location>
        <begin position="1334"/>
        <end position="1402"/>
    </location>
</feature>
<accession>A0A835W952</accession>
<feature type="region of interest" description="Disordered" evidence="1">
    <location>
        <begin position="1414"/>
        <end position="1442"/>
    </location>
</feature>
<feature type="compositionally biased region" description="Low complexity" evidence="1">
    <location>
        <begin position="1094"/>
        <end position="1105"/>
    </location>
</feature>
<feature type="compositionally biased region" description="Polar residues" evidence="1">
    <location>
        <begin position="1083"/>
        <end position="1093"/>
    </location>
</feature>
<dbReference type="EMBL" id="JAEHOC010000004">
    <property type="protein sequence ID" value="KAG2442588.1"/>
    <property type="molecule type" value="Genomic_DNA"/>
</dbReference>
<organism evidence="3 4">
    <name type="scientific">Chlamydomonas incerta</name>
    <dbReference type="NCBI Taxonomy" id="51695"/>
    <lineage>
        <taxon>Eukaryota</taxon>
        <taxon>Viridiplantae</taxon>
        <taxon>Chlorophyta</taxon>
        <taxon>core chlorophytes</taxon>
        <taxon>Chlorophyceae</taxon>
        <taxon>CS clade</taxon>
        <taxon>Chlamydomonadales</taxon>
        <taxon>Chlamydomonadaceae</taxon>
        <taxon>Chlamydomonas</taxon>
    </lineage>
</organism>
<feature type="region of interest" description="Disordered" evidence="1">
    <location>
        <begin position="1284"/>
        <end position="1320"/>
    </location>
</feature>
<evidence type="ECO:0000256" key="1">
    <source>
        <dbReference type="SAM" id="MobiDB-lite"/>
    </source>
</evidence>
<evidence type="ECO:0000313" key="4">
    <source>
        <dbReference type="Proteomes" id="UP000650467"/>
    </source>
</evidence>
<feature type="compositionally biased region" description="Polar residues" evidence="1">
    <location>
        <begin position="1289"/>
        <end position="1299"/>
    </location>
</feature>
<keyword evidence="2" id="KW-0812">Transmembrane</keyword>
<protein>
    <recommendedName>
        <fullName evidence="5">PKD/REJ-like domain-containing protein</fullName>
    </recommendedName>
</protein>
<evidence type="ECO:0000313" key="3">
    <source>
        <dbReference type="EMBL" id="KAG2442588.1"/>
    </source>
</evidence>
<dbReference type="OrthoDB" id="540623at2759"/>
<keyword evidence="4" id="KW-1185">Reference proteome</keyword>
<gene>
    <name evidence="3" type="ORF">HXX76_002673</name>
</gene>
<feature type="compositionally biased region" description="Pro residues" evidence="1">
    <location>
        <begin position="1381"/>
        <end position="1401"/>
    </location>
</feature>
<sequence>MPLRLRSDAGGILRTRDGGQRFSGSAHLGGCVGCDKSPRIRLSGPATLQPQPTCTQGTSDDAQAATRSNAILLAAGNAAVPVFDASSSADPSGRAAWADVRWALGYSAAMWPAAGRAALQAAVDRANALPTPADRLQLALTAAETEALPEYGGYELRLSVTTWLGLQGESSASFRRAGSDGFVVRVEGAREQAFSLSGELRATARLGATSSTCQQASGSSRLQWLWTAPSGWVGLPNSGYAGPRLVLPAPVPALPGQVIFLRVTATDPQTGASAFEDIAVTAQPSPPIAQLAGPTGAVAPSALLVFNASTSRDPDAQALAAAAGAASSLGFSFTCQREDLAPCFSGTPQGILSEGGRVWSLPAGLLKAGVWHTISVNITKQVQAVGSIDDSALHAVAKLSVRVSGGAAEPRLQLSRLCATSTCGQPHSSGEDLRVRLALDPQLRGFEVRWSSEEVPSLASLPPMGDASSGFLMLAVPASALPPSLPSISVTASVYQGGQPLGAARGTWPLRASPSCGLDASAAACFRVSLSPDTFPTAVVEARALGWVGSSSLVYEFGIRRRDADEPQQLGASPTTLLVGLSPGNTTVYCCAVDQWGARNCATANVLVRESAVGFGKAEAEAALAQVGSSAAALQRGGDLQEVAQAALQASLMLPLVASSNASADATTAVPANASSAARDAALALIRAVAATLPRSNASAAADPQAVQVALSAITALVGGAGRALGQSSDIEEVLALAVDLAEQLRRSSAVSVSSASQLSQIIATLSASTIASEAANASSIARAGLMGQLSVASSLVGGLSRLAMPEAQQVEAGSWSGSGMWIAAGAAAPADDFPGSASTSLRPALGARRLLKTGDSQRLRGVSTVSHRKLLAAPPPVAPTLAGVSVSVTAGAAAAVANASAASSTAMAGRSLVLGLTHLPASEAGLAAALGTALPSNLVLRSGLVMVQAQWAPSGTAGVDSSGASLEPVPATFDCCSGSNGATEAGQLLVHVPLTAYDASAPAACLSYDATSGSVTGDTLTSAPGTQQASASYVAYNAATGRLTCRVAGSGAVVVAQARVAAVDTAATDQTPRDVPTDAATAPTNDSNSTAQAAGVSNAASVEGSSGGGSSLSNGAIVAISVAVGGALILLVAVVGVVAYRRRRRASRGDETSTAGSGASRSGQQVFWWQVLLDAPARRANSSFTHLGSEMALEDRRAAAGAANSAFGSSGHVSFLVVRESGTVESRRVAAPPPPNARSLRRLAVAASAAAATGLPQRVASPTARGMRASRDFFALPNMLWMGGSGTGTPRRNSQTAQLGGRAEEAPDSPPAAGGRSSGTFRTASRLLARMMASHASATSAGADGSPRAPAADGSRTLMPAPSFQSSVEGPAPPAAASLQPPPLPPRPPLPRLPPLPPYAPLAAQGVAADVVSTPPVDAPSAAHAGMADAVAAPVQDAPPA</sequence>
<reference evidence="3" key="1">
    <citation type="journal article" date="2020" name="bioRxiv">
        <title>Comparative genomics of Chlamydomonas.</title>
        <authorList>
            <person name="Craig R.J."/>
            <person name="Hasan A.R."/>
            <person name="Ness R.W."/>
            <person name="Keightley P.D."/>
        </authorList>
    </citation>
    <scope>NUCLEOTIDE SEQUENCE</scope>
    <source>
        <strain evidence="3">SAG 7.73</strain>
    </source>
</reference>
<evidence type="ECO:0000256" key="2">
    <source>
        <dbReference type="SAM" id="Phobius"/>
    </source>
</evidence>
<comment type="caution">
    <text evidence="3">The sequence shown here is derived from an EMBL/GenBank/DDBJ whole genome shotgun (WGS) entry which is preliminary data.</text>
</comment>
<name>A0A835W952_CHLIN</name>
<dbReference type="Proteomes" id="UP000650467">
    <property type="component" value="Unassembled WGS sequence"/>
</dbReference>